<feature type="region of interest" description="Disordered" evidence="1">
    <location>
        <begin position="181"/>
        <end position="219"/>
    </location>
</feature>
<proteinExistence type="predicted"/>
<feature type="compositionally biased region" description="Basic and acidic residues" evidence="1">
    <location>
        <begin position="188"/>
        <end position="217"/>
    </location>
</feature>
<sequence>MADCFIELPETLSFESSMSSAFDFLTVPQHHDDFGLSPSSSLDATDLFLPDISFEGSAEATSAFSSPGSEASSCLDDLGVDFALPLAGLEERPQEAPVPAPLPLGPSGLRLQLDFGSVMAAWGSMSGGAHPFQMRGVALALAASAIPSTADLHASLTAAAQPTGAPLPAADAEAEARRAREAAAAAARARDAARRAAQRKANDRKAGFPRKLSGDKRPRIKGRFVTKAEFEALLAADIAEDRAVPAGIGA</sequence>
<accession>A0A2P6VK18</accession>
<dbReference type="EMBL" id="LHPF02000004">
    <property type="protein sequence ID" value="PSC74418.1"/>
    <property type="molecule type" value="Genomic_DNA"/>
</dbReference>
<evidence type="ECO:0000256" key="1">
    <source>
        <dbReference type="SAM" id="MobiDB-lite"/>
    </source>
</evidence>
<dbReference type="Proteomes" id="UP000239649">
    <property type="component" value="Unassembled WGS sequence"/>
</dbReference>
<name>A0A2P6VK18_9CHLO</name>
<dbReference type="OrthoDB" id="153872at2759"/>
<protein>
    <submittedName>
        <fullName evidence="2">CHLOROPLAST IMPORT APPARATUS 2-like</fullName>
    </submittedName>
</protein>
<organism evidence="2 3">
    <name type="scientific">Micractinium conductrix</name>
    <dbReference type="NCBI Taxonomy" id="554055"/>
    <lineage>
        <taxon>Eukaryota</taxon>
        <taxon>Viridiplantae</taxon>
        <taxon>Chlorophyta</taxon>
        <taxon>core chlorophytes</taxon>
        <taxon>Trebouxiophyceae</taxon>
        <taxon>Chlorellales</taxon>
        <taxon>Chlorellaceae</taxon>
        <taxon>Chlorella clade</taxon>
        <taxon>Micractinium</taxon>
    </lineage>
</organism>
<evidence type="ECO:0000313" key="2">
    <source>
        <dbReference type="EMBL" id="PSC74418.1"/>
    </source>
</evidence>
<reference evidence="2 3" key="1">
    <citation type="journal article" date="2018" name="Plant J.">
        <title>Genome sequences of Chlorella sorokiniana UTEX 1602 and Micractinium conductrix SAG 241.80: implications to maltose excretion by a green alga.</title>
        <authorList>
            <person name="Arriola M.B."/>
            <person name="Velmurugan N."/>
            <person name="Zhang Y."/>
            <person name="Plunkett M.H."/>
            <person name="Hondzo H."/>
            <person name="Barney B.M."/>
        </authorList>
    </citation>
    <scope>NUCLEOTIDE SEQUENCE [LARGE SCALE GENOMIC DNA]</scope>
    <source>
        <strain evidence="2 3">SAG 241.80</strain>
    </source>
</reference>
<comment type="caution">
    <text evidence="2">The sequence shown here is derived from an EMBL/GenBank/DDBJ whole genome shotgun (WGS) entry which is preliminary data.</text>
</comment>
<dbReference type="AlphaFoldDB" id="A0A2P6VK18"/>
<keyword evidence="3" id="KW-1185">Reference proteome</keyword>
<gene>
    <name evidence="2" type="ORF">C2E20_2264</name>
</gene>
<evidence type="ECO:0000313" key="3">
    <source>
        <dbReference type="Proteomes" id="UP000239649"/>
    </source>
</evidence>